<name>A0ABR7GD42_9FIRM</name>
<reference evidence="2 3" key="1">
    <citation type="submission" date="2020-08" db="EMBL/GenBank/DDBJ databases">
        <title>Genome public.</title>
        <authorList>
            <person name="Liu C."/>
            <person name="Sun Q."/>
        </authorList>
    </citation>
    <scope>NUCLEOTIDE SEQUENCE [LARGE SCALE GENOMIC DNA]</scope>
    <source>
        <strain evidence="2 3">NSJ-9</strain>
    </source>
</reference>
<dbReference type="Pfam" id="PF18765">
    <property type="entry name" value="Polbeta"/>
    <property type="match status" value="1"/>
</dbReference>
<dbReference type="InterPro" id="IPR052930">
    <property type="entry name" value="TA_antitoxin_MntA"/>
</dbReference>
<organism evidence="2 3">
    <name type="scientific">Roseburia lenta</name>
    <dbReference type="NCBI Taxonomy" id="2763061"/>
    <lineage>
        <taxon>Bacteria</taxon>
        <taxon>Bacillati</taxon>
        <taxon>Bacillota</taxon>
        <taxon>Clostridia</taxon>
        <taxon>Lachnospirales</taxon>
        <taxon>Lachnospiraceae</taxon>
        <taxon>Roseburia</taxon>
    </lineage>
</organism>
<evidence type="ECO:0000313" key="2">
    <source>
        <dbReference type="EMBL" id="MBC5685358.1"/>
    </source>
</evidence>
<dbReference type="RefSeq" id="WP_186853703.1">
    <property type="nucleotide sequence ID" value="NZ_JACOPG010000001.1"/>
</dbReference>
<dbReference type="Gene3D" id="3.30.460.10">
    <property type="entry name" value="Beta Polymerase, domain 2"/>
    <property type="match status" value="1"/>
</dbReference>
<protein>
    <submittedName>
        <fullName evidence="2">Nucleotidyltransferase domain-containing protein</fullName>
    </submittedName>
</protein>
<gene>
    <name evidence="2" type="ORF">H8R94_01790</name>
</gene>
<evidence type="ECO:0000259" key="1">
    <source>
        <dbReference type="Pfam" id="PF18765"/>
    </source>
</evidence>
<dbReference type="InterPro" id="IPR043519">
    <property type="entry name" value="NT_sf"/>
</dbReference>
<dbReference type="PANTHER" id="PTHR43852:SF3">
    <property type="entry name" value="NUCLEOTIDYLTRANSFERASE"/>
    <property type="match status" value="1"/>
</dbReference>
<dbReference type="PANTHER" id="PTHR43852">
    <property type="entry name" value="NUCLEOTIDYLTRANSFERASE"/>
    <property type="match status" value="1"/>
</dbReference>
<proteinExistence type="predicted"/>
<keyword evidence="3" id="KW-1185">Reference proteome</keyword>
<sequence>MYNINEIKKITEPIAKTYDIDKVWLFGSYARGEQTEESDIDFRIDRGNVCSGIRLGAFYADLEDALNAEIDVVTTQSLSDEFLGKIGRDEVLIYAK</sequence>
<dbReference type="InterPro" id="IPR041633">
    <property type="entry name" value="Polbeta"/>
</dbReference>
<evidence type="ECO:0000313" key="3">
    <source>
        <dbReference type="Proteomes" id="UP000643810"/>
    </source>
</evidence>
<dbReference type="Proteomes" id="UP000643810">
    <property type="component" value="Unassembled WGS sequence"/>
</dbReference>
<feature type="domain" description="Polymerase beta nucleotidyltransferase" evidence="1">
    <location>
        <begin position="8"/>
        <end position="95"/>
    </location>
</feature>
<dbReference type="EMBL" id="JACOPG010000001">
    <property type="protein sequence ID" value="MBC5685358.1"/>
    <property type="molecule type" value="Genomic_DNA"/>
</dbReference>
<dbReference type="SUPFAM" id="SSF81301">
    <property type="entry name" value="Nucleotidyltransferase"/>
    <property type="match status" value="1"/>
</dbReference>
<comment type="caution">
    <text evidence="2">The sequence shown here is derived from an EMBL/GenBank/DDBJ whole genome shotgun (WGS) entry which is preliminary data.</text>
</comment>
<dbReference type="CDD" id="cd05403">
    <property type="entry name" value="NT_KNTase_like"/>
    <property type="match status" value="1"/>
</dbReference>
<accession>A0ABR7GD42</accession>